<dbReference type="Gene3D" id="3.30.70.1070">
    <property type="entry name" value="Sporulation related repeat"/>
    <property type="match status" value="1"/>
</dbReference>
<dbReference type="InterPro" id="IPR007730">
    <property type="entry name" value="SPOR-like_dom"/>
</dbReference>
<dbReference type="PROSITE" id="PS51724">
    <property type="entry name" value="SPOR"/>
    <property type="match status" value="1"/>
</dbReference>
<dbReference type="KEGG" id="aqt:FN924_11455"/>
<evidence type="ECO:0000259" key="2">
    <source>
        <dbReference type="PROSITE" id="PS51724"/>
    </source>
</evidence>
<dbReference type="InterPro" id="IPR036680">
    <property type="entry name" value="SPOR-like_sf"/>
</dbReference>
<accession>A0A516KH64</accession>
<organism evidence="3 4">
    <name type="scientific">Radiobacillus deserti</name>
    <dbReference type="NCBI Taxonomy" id="2594883"/>
    <lineage>
        <taxon>Bacteria</taxon>
        <taxon>Bacillati</taxon>
        <taxon>Bacillota</taxon>
        <taxon>Bacilli</taxon>
        <taxon>Bacillales</taxon>
        <taxon>Bacillaceae</taxon>
        <taxon>Radiobacillus</taxon>
    </lineage>
</organism>
<dbReference type="RefSeq" id="WP_143894602.1">
    <property type="nucleotide sequence ID" value="NZ_CP041666.1"/>
</dbReference>
<keyword evidence="1" id="KW-1133">Transmembrane helix</keyword>
<keyword evidence="1" id="KW-0812">Transmembrane</keyword>
<feature type="transmembrane region" description="Helical" evidence="1">
    <location>
        <begin position="82"/>
        <end position="105"/>
    </location>
</feature>
<evidence type="ECO:0000313" key="4">
    <source>
        <dbReference type="Proteomes" id="UP000315215"/>
    </source>
</evidence>
<keyword evidence="4" id="KW-1185">Reference proteome</keyword>
<dbReference type="Proteomes" id="UP000315215">
    <property type="component" value="Chromosome"/>
</dbReference>
<proteinExistence type="predicted"/>
<keyword evidence="1" id="KW-0472">Membrane</keyword>
<dbReference type="GO" id="GO:0042834">
    <property type="term" value="F:peptidoglycan binding"/>
    <property type="evidence" value="ECO:0007669"/>
    <property type="project" value="InterPro"/>
</dbReference>
<dbReference type="SUPFAM" id="SSF110997">
    <property type="entry name" value="Sporulation related repeat"/>
    <property type="match status" value="1"/>
</dbReference>
<feature type="domain" description="SPOR" evidence="2">
    <location>
        <begin position="149"/>
        <end position="227"/>
    </location>
</feature>
<evidence type="ECO:0000313" key="3">
    <source>
        <dbReference type="EMBL" id="QDP40748.1"/>
    </source>
</evidence>
<dbReference type="OrthoDB" id="2969309at2"/>
<sequence length="317" mass="33985">MAKDKAISIRLNGKKAITSSEDQKEDVEHKEWKNSFREQAATMASSFDPEDLVEYEKNYDETDYEDWRPPKFSKKKAGIPPVLKVFAAAAGAAIIVGVTLGFVMLKMFAGIEEGSQETAGSAITQTTNTAEKGASSGSESGAATGDVNTEALAATVVQTGVFSSNENAAKRTSEIKGTGYAAMVWPQGEQFFVLTGLASSEQTAEALASSLTSSGVEAIVKPWETTSAKASVSEKGAEWIQQFPQLWKDSLTLLEGGKDSEIKAKWKNWVNAFPKDAGEQAKSLLSVAEGVIKGGNLKNQTQINMLSTLYAYQQLGK</sequence>
<dbReference type="Pfam" id="PF05036">
    <property type="entry name" value="SPOR"/>
    <property type="match status" value="1"/>
</dbReference>
<dbReference type="EMBL" id="CP041666">
    <property type="protein sequence ID" value="QDP40748.1"/>
    <property type="molecule type" value="Genomic_DNA"/>
</dbReference>
<protein>
    <submittedName>
        <fullName evidence="3">SPOR domain-containing protein</fullName>
    </submittedName>
</protein>
<reference evidence="3 4" key="1">
    <citation type="submission" date="2019-07" db="EMBL/GenBank/DDBJ databases">
        <authorList>
            <person name="Li J."/>
        </authorList>
    </citation>
    <scope>NUCLEOTIDE SEQUENCE [LARGE SCALE GENOMIC DNA]</scope>
    <source>
        <strain evidence="3 4">TKL69</strain>
    </source>
</reference>
<gene>
    <name evidence="3" type="ORF">FN924_11455</name>
</gene>
<name>A0A516KH64_9BACI</name>
<evidence type="ECO:0000256" key="1">
    <source>
        <dbReference type="SAM" id="Phobius"/>
    </source>
</evidence>
<dbReference type="AlphaFoldDB" id="A0A516KH64"/>